<gene>
    <name evidence="2" type="ORF">GF339_11715</name>
</gene>
<evidence type="ECO:0000256" key="1">
    <source>
        <dbReference type="SAM" id="Phobius"/>
    </source>
</evidence>
<feature type="transmembrane region" description="Helical" evidence="1">
    <location>
        <begin position="50"/>
        <end position="74"/>
    </location>
</feature>
<keyword evidence="1" id="KW-0812">Transmembrane</keyword>
<keyword evidence="1" id="KW-1133">Transmembrane helix</keyword>
<accession>A0A9D5Q622</accession>
<dbReference type="EMBL" id="WJJP01000384">
    <property type="protein sequence ID" value="MBD3325245.1"/>
    <property type="molecule type" value="Genomic_DNA"/>
</dbReference>
<organism evidence="2 3">
    <name type="scientific">candidate division KSB3 bacterium</name>
    <dbReference type="NCBI Taxonomy" id="2044937"/>
    <lineage>
        <taxon>Bacteria</taxon>
        <taxon>candidate division KSB3</taxon>
    </lineage>
</organism>
<comment type="caution">
    <text evidence="2">The sequence shown here is derived from an EMBL/GenBank/DDBJ whole genome shotgun (WGS) entry which is preliminary data.</text>
</comment>
<evidence type="ECO:0000313" key="2">
    <source>
        <dbReference type="EMBL" id="MBD3325245.1"/>
    </source>
</evidence>
<dbReference type="AlphaFoldDB" id="A0A9D5Q622"/>
<protein>
    <recommendedName>
        <fullName evidence="4">Murein biosynthesis integral membrane protein MurJ</fullName>
    </recommendedName>
</protein>
<feature type="non-terminal residue" evidence="2">
    <location>
        <position position="98"/>
    </location>
</feature>
<evidence type="ECO:0008006" key="4">
    <source>
        <dbReference type="Google" id="ProtNLM"/>
    </source>
</evidence>
<keyword evidence="1" id="KW-0472">Membrane</keyword>
<evidence type="ECO:0000313" key="3">
    <source>
        <dbReference type="Proteomes" id="UP000649604"/>
    </source>
</evidence>
<proteinExistence type="predicted"/>
<feature type="transmembrane region" description="Helical" evidence="1">
    <location>
        <begin position="20"/>
        <end position="44"/>
    </location>
</feature>
<reference evidence="2" key="1">
    <citation type="submission" date="2019-11" db="EMBL/GenBank/DDBJ databases">
        <title>Microbial mats filling the niche in hypersaline microbial mats.</title>
        <authorList>
            <person name="Wong H.L."/>
            <person name="Macleod F.I."/>
            <person name="White R.A. III"/>
            <person name="Burns B.P."/>
        </authorList>
    </citation>
    <scope>NUCLEOTIDE SEQUENCE</scope>
    <source>
        <strain evidence="2">Rbin_158</strain>
    </source>
</reference>
<dbReference type="Proteomes" id="UP000649604">
    <property type="component" value="Unassembled WGS sequence"/>
</dbReference>
<name>A0A9D5Q622_9BACT</name>
<sequence>MGHPLQTSVFQRIQRATLMLMAGTLAVNGLGFAKSLLIAAYYGTSPALDAYVLSLAPLNLLSGVLVGTLQATIIPRYLELHEKQGADYAFAVFRTFLL</sequence>